<dbReference type="PANTHER" id="PTHR19879:SF9">
    <property type="entry name" value="TRANSCRIPTION INITIATION FACTOR TFIID SUBUNIT 5"/>
    <property type="match status" value="1"/>
</dbReference>
<dbReference type="Gene3D" id="2.130.10.10">
    <property type="entry name" value="YVTN repeat-like/Quinoprotein amine dehydrogenase"/>
    <property type="match status" value="2"/>
</dbReference>
<dbReference type="Pfam" id="PF00400">
    <property type="entry name" value="WD40"/>
    <property type="match status" value="1"/>
</dbReference>
<evidence type="ECO:0000256" key="1">
    <source>
        <dbReference type="PROSITE-ProRule" id="PRU00221"/>
    </source>
</evidence>
<dbReference type="PANTHER" id="PTHR19879">
    <property type="entry name" value="TRANSCRIPTION INITIATION FACTOR TFIID"/>
    <property type="match status" value="1"/>
</dbReference>
<dbReference type="InterPro" id="IPR011047">
    <property type="entry name" value="Quinoprotein_ADH-like_sf"/>
</dbReference>
<gene>
    <name evidence="2" type="ORF">H1P_3260003</name>
</gene>
<reference evidence="2 3" key="1">
    <citation type="submission" date="2019-01" db="EMBL/GenBank/DDBJ databases">
        <authorList>
            <person name="Brito A."/>
        </authorList>
    </citation>
    <scope>NUCLEOTIDE SEQUENCE [LARGE SCALE GENOMIC DNA]</scope>
    <source>
        <strain evidence="2">1</strain>
    </source>
</reference>
<dbReference type="PROSITE" id="PS50294">
    <property type="entry name" value="WD_REPEATS_REGION"/>
    <property type="match status" value="1"/>
</dbReference>
<feature type="repeat" description="WD" evidence="1">
    <location>
        <begin position="165"/>
        <end position="206"/>
    </location>
</feature>
<accession>A0A563VV93</accession>
<dbReference type="EMBL" id="CAACVJ010000253">
    <property type="protein sequence ID" value="VEP15325.1"/>
    <property type="molecule type" value="Genomic_DNA"/>
</dbReference>
<evidence type="ECO:0000313" key="2">
    <source>
        <dbReference type="EMBL" id="VEP15325.1"/>
    </source>
</evidence>
<evidence type="ECO:0000313" key="3">
    <source>
        <dbReference type="Proteomes" id="UP000320055"/>
    </source>
</evidence>
<proteinExistence type="predicted"/>
<dbReference type="RefSeq" id="WP_186376192.1">
    <property type="nucleotide sequence ID" value="NZ_LR214063.1"/>
</dbReference>
<name>A0A563VV93_9CYAN</name>
<dbReference type="InterPro" id="IPR015943">
    <property type="entry name" value="WD40/YVTN_repeat-like_dom_sf"/>
</dbReference>
<keyword evidence="1" id="KW-0853">WD repeat</keyword>
<dbReference type="Proteomes" id="UP000320055">
    <property type="component" value="Unassembled WGS sequence"/>
</dbReference>
<keyword evidence="3" id="KW-1185">Reference proteome</keyword>
<protein>
    <submittedName>
        <fullName evidence="2">WD-40 repeat</fullName>
    </submittedName>
</protein>
<organism evidence="2 3">
    <name type="scientific">Hyella patelloides LEGE 07179</name>
    <dbReference type="NCBI Taxonomy" id="945734"/>
    <lineage>
        <taxon>Bacteria</taxon>
        <taxon>Bacillati</taxon>
        <taxon>Cyanobacteriota</taxon>
        <taxon>Cyanophyceae</taxon>
        <taxon>Pleurocapsales</taxon>
        <taxon>Hyellaceae</taxon>
        <taxon>Hyella</taxon>
    </lineage>
</organism>
<dbReference type="SMART" id="SM00320">
    <property type="entry name" value="WD40"/>
    <property type="match status" value="3"/>
</dbReference>
<dbReference type="PROSITE" id="PS50082">
    <property type="entry name" value="WD_REPEATS_2"/>
    <property type="match status" value="1"/>
</dbReference>
<dbReference type="SUPFAM" id="SSF50998">
    <property type="entry name" value="Quinoprotein alcohol dehydrogenase-like"/>
    <property type="match status" value="1"/>
</dbReference>
<dbReference type="InterPro" id="IPR001680">
    <property type="entry name" value="WD40_rpt"/>
</dbReference>
<sequence length="331" mass="37025">MYCTSHYSFFSGESIIRYIEWNLKQSKKTHLPELEILSDKYFISNVHSPITSLYIHPETNTLIAAGTLKDNLCCNHIEVIDLATGISRQELDRLNNDSKISAVTEQQIINIFLGHHNKKAARVNVAISQDRKILATSSQRSQKCNQKNNSVILWDLQSGKQIHTLKGHINKVTSLAISNYNSILATASEDGTIKEWDIKTGDNLSSEKNNYNIVANSNLSYNNGLIQLKSSSPSDLFSIDSEANILAVAKDGSILAFSKHDRYTEQIKINEIEIFNIKTYQNLTTLYHDGVSGIAISPDGNTIATMGVDLKTSDRGSFINYVNIKLWQVKL</sequence>
<dbReference type="AlphaFoldDB" id="A0A563VV93"/>